<dbReference type="SMART" id="SM00248">
    <property type="entry name" value="ANK"/>
    <property type="match status" value="2"/>
</dbReference>
<dbReference type="SMART" id="SM01420">
    <property type="entry name" value="TRP_2"/>
    <property type="match status" value="1"/>
</dbReference>
<keyword evidence="12" id="KW-1185">Reference proteome</keyword>
<dbReference type="InterPro" id="IPR002110">
    <property type="entry name" value="Ankyrin_rpt"/>
</dbReference>
<feature type="transmembrane region" description="Helical" evidence="10">
    <location>
        <begin position="379"/>
        <end position="402"/>
    </location>
</feature>
<evidence type="ECO:0000256" key="8">
    <source>
        <dbReference type="ARBA" id="ARBA00023136"/>
    </source>
</evidence>
<feature type="transmembrane region" description="Helical" evidence="10">
    <location>
        <begin position="235"/>
        <end position="262"/>
    </location>
</feature>
<evidence type="ECO:0000313" key="12">
    <source>
        <dbReference type="Proteomes" id="UP000694865"/>
    </source>
</evidence>
<keyword evidence="6" id="KW-0040">ANK repeat</keyword>
<dbReference type="Gene3D" id="1.25.40.20">
    <property type="entry name" value="Ankyrin repeat-containing domain"/>
    <property type="match status" value="1"/>
</dbReference>
<dbReference type="Pfam" id="PF00520">
    <property type="entry name" value="Ion_trans"/>
    <property type="match status" value="1"/>
</dbReference>
<keyword evidence="9" id="KW-0407">Ion channel</keyword>
<gene>
    <name evidence="13" type="primary">LOC100378488</name>
</gene>
<dbReference type="InterPro" id="IPR005821">
    <property type="entry name" value="Ion_trans_dom"/>
</dbReference>
<dbReference type="PANTHER" id="PTHR10117">
    <property type="entry name" value="TRANSIENT RECEPTOR POTENTIAL CHANNEL"/>
    <property type="match status" value="1"/>
</dbReference>
<keyword evidence="7" id="KW-0406">Ion transport</keyword>
<keyword evidence="5 10" id="KW-1133">Transmembrane helix</keyword>
<evidence type="ECO:0000256" key="3">
    <source>
        <dbReference type="ARBA" id="ARBA00022692"/>
    </source>
</evidence>
<evidence type="ECO:0000256" key="5">
    <source>
        <dbReference type="ARBA" id="ARBA00022989"/>
    </source>
</evidence>
<dbReference type="SUPFAM" id="SSF48403">
    <property type="entry name" value="Ankyrin repeat"/>
    <property type="match status" value="1"/>
</dbReference>
<keyword evidence="8 10" id="KW-0472">Membrane</keyword>
<sequence>MAKKGCQLTRREWNYFMQAKTNDVLTKNETEFISAVECRDIDAVALLLESGAINVNCTGRRKKLPITALQLAAKNDDYHMINLLLSNGARTITRPSTFQKQRSILGHDNMLETYEALTSPAYLSAANSDPLATSMDLVNDIKGVTDENYEEMRKKVYKYSMEWLECCEDMNEVYTLMTGRDTDCMETTLPDTNTIISKAIESCHKEFIAHYKTQKIMKTIWRHRQPLWKEHSDSWSWWFLYVAYCLLMYVVLLPVLATAYIISPDCTVAKILDNPKAKYFTKMTSYLLFLVLIIVLNVQIAPNPNDPLSDMLVGLLMFLLIYDTAYIWAEIVELKSIGFKKYFTNYWNYIDLLIFVSFGSDISLRLLNCLDEIDDTLQVFWFTWTALILTLACLRFFEHMYLTNYLGHLLLLFTELKGDVTRFLVIFIYVVLAFAFGFYYLYEGVKDSVFNNLESSITSLILTIFGGDPSEELNFGATPDHNTKGYYAYPMYRYMGFLLFTMFGTLCMLVLLNICIAMMSDTYTQLRENIDTEWKFLRAKIWMNYISAPVLPAPYNIVPNVSIFKRLCMSCIKKTTSAEVETNDEMELALSLKEDKKQVLHYEQLINVLLVRYLLMKEIIKEEDIECSQATDDTDMTAGDTA</sequence>
<evidence type="ECO:0000256" key="7">
    <source>
        <dbReference type="ARBA" id="ARBA00023065"/>
    </source>
</evidence>
<dbReference type="Proteomes" id="UP000694865">
    <property type="component" value="Unplaced"/>
</dbReference>
<dbReference type="RefSeq" id="XP_002740283.1">
    <property type="nucleotide sequence ID" value="XM_002740237.2"/>
</dbReference>
<feature type="transmembrane region" description="Helical" evidence="10">
    <location>
        <begin position="312"/>
        <end position="334"/>
    </location>
</feature>
<feature type="transmembrane region" description="Helical" evidence="10">
    <location>
        <begin position="494"/>
        <end position="519"/>
    </location>
</feature>
<keyword evidence="2" id="KW-0813">Transport</keyword>
<dbReference type="InterPro" id="IPR013555">
    <property type="entry name" value="TRP_dom"/>
</dbReference>
<evidence type="ECO:0000313" key="13">
    <source>
        <dbReference type="RefSeq" id="XP_002740283.1"/>
    </source>
</evidence>
<reference evidence="13" key="1">
    <citation type="submission" date="2025-08" db="UniProtKB">
        <authorList>
            <consortium name="RefSeq"/>
        </authorList>
    </citation>
    <scope>IDENTIFICATION</scope>
    <source>
        <tissue evidence="13">Testes</tissue>
    </source>
</reference>
<dbReference type="GeneID" id="100378488"/>
<proteinExistence type="predicted"/>
<feature type="domain" description="Transient receptor ion channel" evidence="11">
    <location>
        <begin position="91"/>
        <end position="153"/>
    </location>
</feature>
<dbReference type="InterPro" id="IPR002153">
    <property type="entry name" value="TRPC_channel"/>
</dbReference>
<feature type="transmembrane region" description="Helical" evidence="10">
    <location>
        <begin position="283"/>
        <end position="300"/>
    </location>
</feature>
<dbReference type="InterPro" id="IPR036770">
    <property type="entry name" value="Ankyrin_rpt-contain_sf"/>
</dbReference>
<keyword evidence="3 10" id="KW-0812">Transmembrane</keyword>
<evidence type="ECO:0000256" key="10">
    <source>
        <dbReference type="SAM" id="Phobius"/>
    </source>
</evidence>
<name>A0ABM0GYL9_SACKO</name>
<evidence type="ECO:0000256" key="9">
    <source>
        <dbReference type="ARBA" id="ARBA00023303"/>
    </source>
</evidence>
<protein>
    <submittedName>
        <fullName evidence="13">Short transient receptor potential channel 5-like</fullName>
    </submittedName>
</protein>
<comment type="subcellular location">
    <subcellularLocation>
        <location evidence="1">Membrane</location>
        <topology evidence="1">Multi-pass membrane protein</topology>
    </subcellularLocation>
</comment>
<organism evidence="12 13">
    <name type="scientific">Saccoglossus kowalevskii</name>
    <name type="common">Acorn worm</name>
    <dbReference type="NCBI Taxonomy" id="10224"/>
    <lineage>
        <taxon>Eukaryota</taxon>
        <taxon>Metazoa</taxon>
        <taxon>Hemichordata</taxon>
        <taxon>Enteropneusta</taxon>
        <taxon>Harrimaniidae</taxon>
        <taxon>Saccoglossus</taxon>
    </lineage>
</organism>
<evidence type="ECO:0000259" key="11">
    <source>
        <dbReference type="SMART" id="SM01420"/>
    </source>
</evidence>
<evidence type="ECO:0000256" key="6">
    <source>
        <dbReference type="ARBA" id="ARBA00023043"/>
    </source>
</evidence>
<evidence type="ECO:0000256" key="2">
    <source>
        <dbReference type="ARBA" id="ARBA00022448"/>
    </source>
</evidence>
<accession>A0ABM0GYL9</accession>
<feature type="transmembrane region" description="Helical" evidence="10">
    <location>
        <begin position="423"/>
        <end position="442"/>
    </location>
</feature>
<dbReference type="PRINTS" id="PR01097">
    <property type="entry name" value="TRNSRECEPTRP"/>
</dbReference>
<dbReference type="Pfam" id="PF00023">
    <property type="entry name" value="Ank"/>
    <property type="match status" value="1"/>
</dbReference>
<keyword evidence="4" id="KW-0677">Repeat</keyword>
<feature type="transmembrane region" description="Helical" evidence="10">
    <location>
        <begin position="346"/>
        <end position="367"/>
    </location>
</feature>
<evidence type="ECO:0000256" key="1">
    <source>
        <dbReference type="ARBA" id="ARBA00004141"/>
    </source>
</evidence>
<evidence type="ECO:0000256" key="4">
    <source>
        <dbReference type="ARBA" id="ARBA00022737"/>
    </source>
</evidence>
<dbReference type="PANTHER" id="PTHR10117:SF54">
    <property type="entry name" value="TRANSIENT RECEPTOR POTENTIAL-GAMMA PROTEIN"/>
    <property type="match status" value="1"/>
</dbReference>